<evidence type="ECO:0000313" key="2">
    <source>
        <dbReference type="EMBL" id="BAC16886.1"/>
    </source>
</evidence>
<evidence type="ECO:0000256" key="1">
    <source>
        <dbReference type="SAM" id="Phobius"/>
    </source>
</evidence>
<dbReference type="KEGG" id="cef:CE0076"/>
<dbReference type="AlphaFoldDB" id="Q8FUE4"/>
<proteinExistence type="predicted"/>
<dbReference type="Proteomes" id="UP000001409">
    <property type="component" value="Chromosome"/>
</dbReference>
<reference evidence="2 3" key="1">
    <citation type="journal article" date="2003" name="Genome Res.">
        <title>Comparative complete genome sequence analysis of the amino acid replacements responsible for the thermostability of Corynebacterium efficiens.</title>
        <authorList>
            <person name="Nishio Y."/>
            <person name="Nakamura Y."/>
            <person name="Kawarabayasi Y."/>
            <person name="Usuda Y."/>
            <person name="Kimura E."/>
            <person name="Sugimoto S."/>
            <person name="Matsui K."/>
            <person name="Yamagishi A."/>
            <person name="Kikuchi H."/>
            <person name="Ikeo K."/>
            <person name="Gojobori T."/>
        </authorList>
    </citation>
    <scope>NUCLEOTIDE SEQUENCE [LARGE SCALE GENOMIC DNA]</scope>
    <source>
        <strain evidence="3">DSM 44549 / YS-314 / AJ 12310 / JCM 11189 / NBRC 100395</strain>
    </source>
</reference>
<sequence>MGHPAIAAAAIMSQSQPVIHDRTISNPETATTPQVFQVFIVSFLSSQLLMWCYFSIYGAYGGSSLTCVNDLHIHSLHKRKRTRRHRGVRAGCDVVGG</sequence>
<organism evidence="2 3">
    <name type="scientific">Corynebacterium efficiens (strain DSM 44549 / YS-314 / AJ 12310 / JCM 11189 / NBRC 100395)</name>
    <dbReference type="NCBI Taxonomy" id="196164"/>
    <lineage>
        <taxon>Bacteria</taxon>
        <taxon>Bacillati</taxon>
        <taxon>Actinomycetota</taxon>
        <taxon>Actinomycetes</taxon>
        <taxon>Mycobacteriales</taxon>
        <taxon>Corynebacteriaceae</taxon>
        <taxon>Corynebacterium</taxon>
    </lineage>
</organism>
<keyword evidence="1" id="KW-0472">Membrane</keyword>
<keyword evidence="3" id="KW-1185">Reference proteome</keyword>
<dbReference type="EMBL" id="BA000035">
    <property type="protein sequence ID" value="BAC16886.1"/>
    <property type="molecule type" value="Genomic_DNA"/>
</dbReference>
<keyword evidence="1" id="KW-0812">Transmembrane</keyword>
<protein>
    <submittedName>
        <fullName evidence="2">Uncharacterized protein</fullName>
    </submittedName>
</protein>
<keyword evidence="1" id="KW-1133">Transmembrane helix</keyword>
<name>Q8FUE4_COREF</name>
<dbReference type="HOGENOM" id="CLU_2341999_0_0_11"/>
<evidence type="ECO:0000313" key="3">
    <source>
        <dbReference type="Proteomes" id="UP000001409"/>
    </source>
</evidence>
<accession>Q8FUE4</accession>
<feature type="transmembrane region" description="Helical" evidence="1">
    <location>
        <begin position="35"/>
        <end position="54"/>
    </location>
</feature>